<dbReference type="PANTHER" id="PTHR14002:SF54">
    <property type="entry name" value="ZONA PELLUCIDA SPERM-BINDING PROTEIN 2"/>
    <property type="match status" value="1"/>
</dbReference>
<keyword evidence="1 3" id="KW-0732">Signal</keyword>
<reference evidence="5" key="1">
    <citation type="submission" date="2021-10" db="EMBL/GenBank/DDBJ databases">
        <title>Tropical sea cucumber genome reveals ecological adaptation and Cuvierian tubules defense mechanism.</title>
        <authorList>
            <person name="Chen T."/>
        </authorList>
    </citation>
    <scope>NUCLEOTIDE SEQUENCE</scope>
    <source>
        <strain evidence="5">Nanhai2018</strain>
        <tissue evidence="5">Muscle</tissue>
    </source>
</reference>
<evidence type="ECO:0000256" key="1">
    <source>
        <dbReference type="ARBA" id="ARBA00022729"/>
    </source>
</evidence>
<dbReference type="OrthoDB" id="10040649at2759"/>
<comment type="caution">
    <text evidence="5">The sequence shown here is derived from an EMBL/GenBank/DDBJ whole genome shotgun (WGS) entry which is preliminary data.</text>
</comment>
<dbReference type="InterPro" id="IPR042235">
    <property type="entry name" value="ZP-C_dom"/>
</dbReference>
<evidence type="ECO:0000256" key="3">
    <source>
        <dbReference type="SAM" id="SignalP"/>
    </source>
</evidence>
<feature type="chain" id="PRO_5040336988" evidence="3">
    <location>
        <begin position="24"/>
        <end position="187"/>
    </location>
</feature>
<name>A0A9Q1CEZ6_HOLLE</name>
<dbReference type="AlphaFoldDB" id="A0A9Q1CEZ6"/>
<dbReference type="PROSITE" id="PS51034">
    <property type="entry name" value="ZP_2"/>
    <property type="match status" value="1"/>
</dbReference>
<proteinExistence type="predicted"/>
<dbReference type="InterPro" id="IPR001507">
    <property type="entry name" value="ZP_dom"/>
</dbReference>
<protein>
    <submittedName>
        <fullName evidence="5">Deleted in malignant brain tumors 1 protein</fullName>
    </submittedName>
</protein>
<accession>A0A9Q1CEZ6</accession>
<feature type="domain" description="ZP" evidence="4">
    <location>
        <begin position="1"/>
        <end position="168"/>
    </location>
</feature>
<evidence type="ECO:0000313" key="5">
    <source>
        <dbReference type="EMBL" id="KAJ8044208.1"/>
    </source>
</evidence>
<keyword evidence="6" id="KW-1185">Reference proteome</keyword>
<evidence type="ECO:0000313" key="6">
    <source>
        <dbReference type="Proteomes" id="UP001152320"/>
    </source>
</evidence>
<dbReference type="PANTHER" id="PTHR14002">
    <property type="entry name" value="ENDOGLIN/TGF-BETA RECEPTOR TYPE III"/>
    <property type="match status" value="1"/>
</dbReference>
<dbReference type="Gene3D" id="2.60.40.4100">
    <property type="entry name" value="Zona pellucida, ZP-C domain"/>
    <property type="match status" value="1"/>
</dbReference>
<dbReference type="Proteomes" id="UP001152320">
    <property type="component" value="Chromosome 4"/>
</dbReference>
<gene>
    <name evidence="5" type="ORF">HOLleu_11599</name>
</gene>
<organism evidence="5 6">
    <name type="scientific">Holothuria leucospilota</name>
    <name type="common">Black long sea cucumber</name>
    <name type="synonym">Mertensiothuria leucospilota</name>
    <dbReference type="NCBI Taxonomy" id="206669"/>
    <lineage>
        <taxon>Eukaryota</taxon>
        <taxon>Metazoa</taxon>
        <taxon>Echinodermata</taxon>
        <taxon>Eleutherozoa</taxon>
        <taxon>Echinozoa</taxon>
        <taxon>Holothuroidea</taxon>
        <taxon>Aspidochirotacea</taxon>
        <taxon>Aspidochirotida</taxon>
        <taxon>Holothuriidae</taxon>
        <taxon>Holothuria</taxon>
    </lineage>
</organism>
<sequence length="187" mass="21021">MFPISKRIFLLLMICVLYQGVEGLTKNLTVNANFEIHLNVYEDVDHTIPVTELSSIDTNQHVYLKAEVKHMTDAQLDLFPTFCFATPSADDEDTVSYPLLDNGCSNSSYVTDISTDSALQNPNFRFTTKVFRFTQADSDSIYFHCDVTICQNGTCAIPSACPDVVSRRKRSTSLMSKRISARLIVQE</sequence>
<dbReference type="Pfam" id="PF00100">
    <property type="entry name" value="Zona_pellucida"/>
    <property type="match status" value="1"/>
</dbReference>
<keyword evidence="2" id="KW-1015">Disulfide bond</keyword>
<dbReference type="InterPro" id="IPR055355">
    <property type="entry name" value="ZP-C"/>
</dbReference>
<feature type="signal peptide" evidence="3">
    <location>
        <begin position="1"/>
        <end position="23"/>
    </location>
</feature>
<evidence type="ECO:0000256" key="2">
    <source>
        <dbReference type="ARBA" id="ARBA00023157"/>
    </source>
</evidence>
<dbReference type="EMBL" id="JAIZAY010000004">
    <property type="protein sequence ID" value="KAJ8044208.1"/>
    <property type="molecule type" value="Genomic_DNA"/>
</dbReference>
<evidence type="ECO:0000259" key="4">
    <source>
        <dbReference type="PROSITE" id="PS51034"/>
    </source>
</evidence>